<evidence type="ECO:0000259" key="6">
    <source>
        <dbReference type="Pfam" id="PF00155"/>
    </source>
</evidence>
<evidence type="ECO:0000256" key="1">
    <source>
        <dbReference type="ARBA" id="ARBA00001933"/>
    </source>
</evidence>
<evidence type="ECO:0000256" key="4">
    <source>
        <dbReference type="PIRNR" id="PIRNR000517"/>
    </source>
</evidence>
<evidence type="ECO:0000313" key="7">
    <source>
        <dbReference type="EMBL" id="KAG2259378.1"/>
    </source>
</evidence>
<dbReference type="InterPro" id="IPR004839">
    <property type="entry name" value="Aminotransferase_I/II_large"/>
</dbReference>
<dbReference type="InterPro" id="IPR005958">
    <property type="entry name" value="TyrNic_aminoTrfase"/>
</dbReference>
<keyword evidence="8" id="KW-1185">Reference proteome</keyword>
<dbReference type="GO" id="GO:0006572">
    <property type="term" value="P:L-tyrosine catabolic process"/>
    <property type="evidence" value="ECO:0007669"/>
    <property type="project" value="TreeGrafter"/>
</dbReference>
<feature type="domain" description="Aminotransferase class I/classII large" evidence="6">
    <location>
        <begin position="66"/>
        <end position="431"/>
    </location>
</feature>
<organism evidence="7 8">
    <name type="scientific">Brassica carinata</name>
    <name type="common">Ethiopian mustard</name>
    <name type="synonym">Abyssinian cabbage</name>
    <dbReference type="NCBI Taxonomy" id="52824"/>
    <lineage>
        <taxon>Eukaryota</taxon>
        <taxon>Viridiplantae</taxon>
        <taxon>Streptophyta</taxon>
        <taxon>Embryophyta</taxon>
        <taxon>Tracheophyta</taxon>
        <taxon>Spermatophyta</taxon>
        <taxon>Magnoliopsida</taxon>
        <taxon>eudicotyledons</taxon>
        <taxon>Gunneridae</taxon>
        <taxon>Pentapetalae</taxon>
        <taxon>rosids</taxon>
        <taxon>malvids</taxon>
        <taxon>Brassicales</taxon>
        <taxon>Brassicaceae</taxon>
        <taxon>Brassiceae</taxon>
        <taxon>Brassica</taxon>
    </lineage>
</organism>
<dbReference type="GO" id="GO:0030170">
    <property type="term" value="F:pyridoxal phosphate binding"/>
    <property type="evidence" value="ECO:0007669"/>
    <property type="project" value="InterPro"/>
</dbReference>
<dbReference type="NCBIfam" id="TIGR01265">
    <property type="entry name" value="tyr_nico_aTase"/>
    <property type="match status" value="1"/>
</dbReference>
<dbReference type="CDD" id="cd00609">
    <property type="entry name" value="AAT_like"/>
    <property type="match status" value="1"/>
</dbReference>
<dbReference type="OrthoDB" id="7042322at2759"/>
<dbReference type="FunFam" id="3.90.1150.10:FF:000040">
    <property type="entry name" value="Tyrosine aminotransferase"/>
    <property type="match status" value="1"/>
</dbReference>
<evidence type="ECO:0000256" key="5">
    <source>
        <dbReference type="PIRSR" id="PIRSR000517-1"/>
    </source>
</evidence>
<dbReference type="PANTHER" id="PTHR45744:SF26">
    <property type="entry name" value="GENOME ASSEMBLY, CHROMOSOME: A09"/>
    <property type="match status" value="1"/>
</dbReference>
<dbReference type="GO" id="GO:0004838">
    <property type="term" value="F:L-tyrosine-2-oxoglutarate transaminase activity"/>
    <property type="evidence" value="ECO:0007669"/>
    <property type="project" value="TreeGrafter"/>
</dbReference>
<dbReference type="Gene3D" id="3.40.640.10">
    <property type="entry name" value="Type I PLP-dependent aspartate aminotransferase-like (Major domain)"/>
    <property type="match status" value="1"/>
</dbReference>
<evidence type="ECO:0000256" key="2">
    <source>
        <dbReference type="ARBA" id="ARBA00007441"/>
    </source>
</evidence>
<reference evidence="7 8" key="1">
    <citation type="submission" date="2020-02" db="EMBL/GenBank/DDBJ databases">
        <authorList>
            <person name="Ma Q."/>
            <person name="Huang Y."/>
            <person name="Song X."/>
            <person name="Pei D."/>
        </authorList>
    </citation>
    <scope>NUCLEOTIDE SEQUENCE [LARGE SCALE GENOMIC DNA]</scope>
    <source>
        <strain evidence="7">Sxm20200214</strain>
        <tissue evidence="7">Leaf</tissue>
    </source>
</reference>
<name>A0A8X7PY20_BRACI</name>
<dbReference type="InterPro" id="IPR015424">
    <property type="entry name" value="PyrdxlP-dep_Trfase"/>
</dbReference>
<sequence length="445" mass="49451">MESLKSPCTTHSLTPLKIKANKMGETGGGKRWNFGANEVVELSCSQNVRYFLNLLADNLDRNDSRPVIPLGHGDPSPFPSYRTDPAAVEAVCDALRSAQFNHYSTTSGLPIARKAVAEYLSRGLSYQICPNDVHLTAGCHHAIDVLISTLAVPGANILLPRPSYPMYDSRAAFSQLEIRRYDLLPENGWEVDLDAVEALADDKTAAILVINPCNPCGNVFSRQHLQKIAETASKLGVLVIADEVYKDITFGETPFVSMAEFAEIVPVMLLGSISKRWCVPGWRFGWMVTLDPHNIMKDSGLVHSLANVLNMSTDPTTFIQGAIPDILEKTKEEFFSSVLETLRECSESCYEEIKKIPCITCPYKPEASMFTMVKLELSVLEDIKDDLEFCCKLAKEESLIILPGRSVGLKNWLRITFAVEPELLKDGLSRLNKFALRHSKKKQQP</sequence>
<dbReference type="EMBL" id="JAAMPC010000015">
    <property type="protein sequence ID" value="KAG2259378.1"/>
    <property type="molecule type" value="Genomic_DNA"/>
</dbReference>
<protein>
    <recommendedName>
        <fullName evidence="6">Aminotransferase class I/classII large domain-containing protein</fullName>
    </recommendedName>
</protein>
<dbReference type="PRINTS" id="PR00753">
    <property type="entry name" value="ACCSYNTHASE"/>
</dbReference>
<feature type="modified residue" description="N6-(pyridoxal phosphate)lysine" evidence="5">
    <location>
        <position position="275"/>
    </location>
</feature>
<dbReference type="Gene3D" id="3.90.1150.10">
    <property type="entry name" value="Aspartate Aminotransferase, domain 1"/>
    <property type="match status" value="1"/>
</dbReference>
<gene>
    <name evidence="7" type="ORF">Bca52824_078672</name>
</gene>
<dbReference type="AlphaFoldDB" id="A0A8X7PY20"/>
<dbReference type="InterPro" id="IPR015421">
    <property type="entry name" value="PyrdxlP-dep_Trfase_major"/>
</dbReference>
<dbReference type="GO" id="GO:0005829">
    <property type="term" value="C:cytosol"/>
    <property type="evidence" value="ECO:0007669"/>
    <property type="project" value="TreeGrafter"/>
</dbReference>
<proteinExistence type="inferred from homology"/>
<dbReference type="Proteomes" id="UP000886595">
    <property type="component" value="Unassembled WGS sequence"/>
</dbReference>
<comment type="cofactor">
    <cofactor evidence="1 4 5">
        <name>pyridoxal 5'-phosphate</name>
        <dbReference type="ChEBI" id="CHEBI:597326"/>
    </cofactor>
</comment>
<evidence type="ECO:0000313" key="8">
    <source>
        <dbReference type="Proteomes" id="UP000886595"/>
    </source>
</evidence>
<comment type="similarity">
    <text evidence="2 4">Belongs to the class-I pyridoxal-phosphate-dependent aminotransferase family.</text>
</comment>
<dbReference type="Pfam" id="PF00155">
    <property type="entry name" value="Aminotran_1_2"/>
    <property type="match status" value="1"/>
</dbReference>
<keyword evidence="3 4" id="KW-0663">Pyridoxal phosphate</keyword>
<dbReference type="FunFam" id="3.40.640.10:FF:000048">
    <property type="entry name" value="tyrosine aminotransferase"/>
    <property type="match status" value="1"/>
</dbReference>
<dbReference type="InterPro" id="IPR015422">
    <property type="entry name" value="PyrdxlP-dep_Trfase_small"/>
</dbReference>
<evidence type="ECO:0000256" key="3">
    <source>
        <dbReference type="ARBA" id="ARBA00022898"/>
    </source>
</evidence>
<dbReference type="SUPFAM" id="SSF53383">
    <property type="entry name" value="PLP-dependent transferases"/>
    <property type="match status" value="1"/>
</dbReference>
<comment type="caution">
    <text evidence="7">The sequence shown here is derived from an EMBL/GenBank/DDBJ whole genome shotgun (WGS) entry which is preliminary data.</text>
</comment>
<accession>A0A8X7PY20</accession>
<dbReference type="PANTHER" id="PTHR45744">
    <property type="entry name" value="TYROSINE AMINOTRANSFERASE"/>
    <property type="match status" value="1"/>
</dbReference>
<dbReference type="PIRSF" id="PIRSF000517">
    <property type="entry name" value="Tyr_transaminase"/>
    <property type="match status" value="1"/>
</dbReference>